<dbReference type="InterPro" id="IPR011991">
    <property type="entry name" value="ArsR-like_HTH"/>
</dbReference>
<dbReference type="Gene3D" id="1.10.10.10">
    <property type="entry name" value="Winged helix-like DNA-binding domain superfamily/Winged helix DNA-binding domain"/>
    <property type="match status" value="1"/>
</dbReference>
<dbReference type="Pfam" id="PF12802">
    <property type="entry name" value="MarR_2"/>
    <property type="match status" value="1"/>
</dbReference>
<dbReference type="InterPro" id="IPR036388">
    <property type="entry name" value="WH-like_DNA-bd_sf"/>
</dbReference>
<dbReference type="SUPFAM" id="SSF46785">
    <property type="entry name" value="Winged helix' DNA-binding domain"/>
    <property type="match status" value="1"/>
</dbReference>
<dbReference type="InterPro" id="IPR000835">
    <property type="entry name" value="HTH_MarR-typ"/>
</dbReference>
<dbReference type="AlphaFoldDB" id="A0A0P9DN23"/>
<dbReference type="Proteomes" id="UP000050509">
    <property type="component" value="Unassembled WGS sequence"/>
</dbReference>
<dbReference type="InterPro" id="IPR036390">
    <property type="entry name" value="WH_DNA-bd_sf"/>
</dbReference>
<sequence>MATQFSPDSPAGKILDYIQRQGEATVKELEELLGISTTAVREHLTHLQAKNLVATRLVLRGPGRPHAAYFLTSAAQRLFPKEYDTLPTMLLREIASQDGPARLQLLLDAVGARLAAEYGGAATGAELEDRLVALRGALEQRGIPVELQPGSEGLRLFACPYFDVAQEHAGVCAMERRMVEQVLGEHIVLEGTIREGQRSCHFTVVPEGAAQSSDIRGPEAAKS</sequence>
<proteinExistence type="predicted"/>
<dbReference type="CDD" id="cd00090">
    <property type="entry name" value="HTH_ARSR"/>
    <property type="match status" value="1"/>
</dbReference>
<protein>
    <submittedName>
        <fullName evidence="2">TrmB family transcriptional regulator</fullName>
    </submittedName>
</protein>
<evidence type="ECO:0000259" key="1">
    <source>
        <dbReference type="Pfam" id="PF12802"/>
    </source>
</evidence>
<keyword evidence="3" id="KW-1185">Reference proteome</keyword>
<evidence type="ECO:0000313" key="3">
    <source>
        <dbReference type="Proteomes" id="UP000050509"/>
    </source>
</evidence>
<organism evidence="2 3">
    <name type="scientific">Kouleothrix aurantiaca</name>
    <dbReference type="NCBI Taxonomy" id="186479"/>
    <lineage>
        <taxon>Bacteria</taxon>
        <taxon>Bacillati</taxon>
        <taxon>Chloroflexota</taxon>
        <taxon>Chloroflexia</taxon>
        <taxon>Chloroflexales</taxon>
        <taxon>Roseiflexineae</taxon>
        <taxon>Roseiflexaceae</taxon>
        <taxon>Kouleothrix</taxon>
    </lineage>
</organism>
<dbReference type="GO" id="GO:0003700">
    <property type="term" value="F:DNA-binding transcription factor activity"/>
    <property type="evidence" value="ECO:0007669"/>
    <property type="project" value="InterPro"/>
</dbReference>
<accession>A0A0P9DN23</accession>
<gene>
    <name evidence="2" type="ORF">SE17_20820</name>
</gene>
<comment type="caution">
    <text evidence="2">The sequence shown here is derived from an EMBL/GenBank/DDBJ whole genome shotgun (WGS) entry which is preliminary data.</text>
</comment>
<dbReference type="EMBL" id="LJCR01000887">
    <property type="protein sequence ID" value="KPV51504.1"/>
    <property type="molecule type" value="Genomic_DNA"/>
</dbReference>
<name>A0A0P9DN23_9CHLR</name>
<feature type="domain" description="HTH marR-type" evidence="1">
    <location>
        <begin position="14"/>
        <end position="55"/>
    </location>
</feature>
<evidence type="ECO:0000313" key="2">
    <source>
        <dbReference type="EMBL" id="KPV51504.1"/>
    </source>
</evidence>
<reference evidence="2 3" key="1">
    <citation type="submission" date="2015-09" db="EMBL/GenBank/DDBJ databases">
        <title>Draft genome sequence of Kouleothrix aurantiaca JCM 19913.</title>
        <authorList>
            <person name="Hemp J."/>
        </authorList>
    </citation>
    <scope>NUCLEOTIDE SEQUENCE [LARGE SCALE GENOMIC DNA]</scope>
    <source>
        <strain evidence="2 3">COM-B</strain>
    </source>
</reference>